<dbReference type="GeneID" id="94174752"/>
<dbReference type="EMBL" id="JAFHKP010000005">
    <property type="protein sequence ID" value="KAG5486290.1"/>
    <property type="molecule type" value="Genomic_DNA"/>
</dbReference>
<sequence>MFTAPPQPFIGLSLLEDVESGTLTVNGLYKGGPAYKSSVRVGDTVVRICGVSVHSIEAARLVVEARCRCRRIASVTLVTEMKQQYTVALWIMTADPQYKGKCFLFDVRKHDRLGSACMHKVAKSMDMLESSYTAAAATVPQPLVRAATLPRASELQSSARSAFVAASDFRSAGWPSVATAEATALSLQGHKLLNHASSGQK</sequence>
<dbReference type="RefSeq" id="XP_067695732.1">
    <property type="nucleotide sequence ID" value="XM_067839242.1"/>
</dbReference>
<organism evidence="2 3">
    <name type="scientific">Leishmania enriettii</name>
    <dbReference type="NCBI Taxonomy" id="5663"/>
    <lineage>
        <taxon>Eukaryota</taxon>
        <taxon>Discoba</taxon>
        <taxon>Euglenozoa</taxon>
        <taxon>Kinetoplastea</taxon>
        <taxon>Metakinetoplastina</taxon>
        <taxon>Trypanosomatida</taxon>
        <taxon>Trypanosomatidae</taxon>
        <taxon>Leishmaniinae</taxon>
        <taxon>Leishmania</taxon>
    </lineage>
</organism>
<accession>A0A836KX96</accession>
<dbReference type="AlphaFoldDB" id="A0A836KX96"/>
<proteinExistence type="predicted"/>
<dbReference type="PROSITE" id="PS50106">
    <property type="entry name" value="PDZ"/>
    <property type="match status" value="1"/>
</dbReference>
<evidence type="ECO:0000313" key="2">
    <source>
        <dbReference type="EMBL" id="KAG5486290.1"/>
    </source>
</evidence>
<dbReference type="InterPro" id="IPR036034">
    <property type="entry name" value="PDZ_sf"/>
</dbReference>
<evidence type="ECO:0000313" key="3">
    <source>
        <dbReference type="Proteomes" id="UP000674179"/>
    </source>
</evidence>
<reference evidence="2 3" key="1">
    <citation type="submission" date="2021-02" db="EMBL/GenBank/DDBJ databases">
        <title>Leishmania (Mundinia) enrietti genome sequencing and assembly.</title>
        <authorList>
            <person name="Almutairi H."/>
            <person name="Gatherer D."/>
        </authorList>
    </citation>
    <scope>NUCLEOTIDE SEQUENCE [LARGE SCALE GENOMIC DNA]</scope>
    <source>
        <strain evidence="2">CUR178</strain>
    </source>
</reference>
<gene>
    <name evidence="2" type="ORF">CUR178_07601</name>
</gene>
<keyword evidence="3" id="KW-1185">Reference proteome</keyword>
<dbReference type="SUPFAM" id="SSF50156">
    <property type="entry name" value="PDZ domain-like"/>
    <property type="match status" value="1"/>
</dbReference>
<feature type="domain" description="PDZ" evidence="1">
    <location>
        <begin position="1"/>
        <end position="56"/>
    </location>
</feature>
<protein>
    <recommendedName>
        <fullName evidence="1">PDZ domain-containing protein</fullName>
    </recommendedName>
</protein>
<dbReference type="Gene3D" id="2.30.42.10">
    <property type="match status" value="1"/>
</dbReference>
<name>A0A836KX96_LEIEN</name>
<comment type="caution">
    <text evidence="2">The sequence shown here is derived from an EMBL/GenBank/DDBJ whole genome shotgun (WGS) entry which is preliminary data.</text>
</comment>
<evidence type="ECO:0000259" key="1">
    <source>
        <dbReference type="PROSITE" id="PS50106"/>
    </source>
</evidence>
<dbReference type="InterPro" id="IPR001478">
    <property type="entry name" value="PDZ"/>
</dbReference>
<dbReference type="Proteomes" id="UP000674179">
    <property type="component" value="Chromosome 5"/>
</dbReference>
<dbReference type="OrthoDB" id="252897at2759"/>
<dbReference type="KEGG" id="lenr:94174752"/>
<dbReference type="Pfam" id="PF00595">
    <property type="entry name" value="PDZ"/>
    <property type="match status" value="1"/>
</dbReference>